<dbReference type="AlphaFoldDB" id="A0A8S1RNI6"/>
<comment type="caution">
    <text evidence="1">The sequence shown here is derived from an EMBL/GenBank/DDBJ whole genome shotgun (WGS) entry which is preliminary data.</text>
</comment>
<dbReference type="Proteomes" id="UP000692954">
    <property type="component" value="Unassembled WGS sequence"/>
</dbReference>
<keyword evidence="2" id="KW-1185">Reference proteome</keyword>
<evidence type="ECO:0000313" key="2">
    <source>
        <dbReference type="Proteomes" id="UP000692954"/>
    </source>
</evidence>
<dbReference type="OrthoDB" id="189968at2759"/>
<name>A0A8S1RNI6_9CILI</name>
<reference evidence="1" key="1">
    <citation type="submission" date="2021-01" db="EMBL/GenBank/DDBJ databases">
        <authorList>
            <consortium name="Genoscope - CEA"/>
            <person name="William W."/>
        </authorList>
    </citation>
    <scope>NUCLEOTIDE SEQUENCE</scope>
</reference>
<gene>
    <name evidence="1" type="ORF">PSON_ATCC_30995.1.T2010006</name>
</gene>
<sequence length="93" mass="11374">MQSNFIKRQLVLYQIIKIIRLWLQGEELKQGNQIQLLSEYSEQVFILNIMKQSNHFLSEDKDNSIMIWKQKQNNQWACQQNRMAIQIVFYVYY</sequence>
<evidence type="ECO:0000313" key="1">
    <source>
        <dbReference type="EMBL" id="CAD8128943.1"/>
    </source>
</evidence>
<organism evidence="1 2">
    <name type="scientific">Paramecium sonneborni</name>
    <dbReference type="NCBI Taxonomy" id="65129"/>
    <lineage>
        <taxon>Eukaryota</taxon>
        <taxon>Sar</taxon>
        <taxon>Alveolata</taxon>
        <taxon>Ciliophora</taxon>
        <taxon>Intramacronucleata</taxon>
        <taxon>Oligohymenophorea</taxon>
        <taxon>Peniculida</taxon>
        <taxon>Parameciidae</taxon>
        <taxon>Paramecium</taxon>
    </lineage>
</organism>
<proteinExistence type="predicted"/>
<dbReference type="EMBL" id="CAJJDN010000201">
    <property type="protein sequence ID" value="CAD8128943.1"/>
    <property type="molecule type" value="Genomic_DNA"/>
</dbReference>
<accession>A0A8S1RNI6</accession>
<protein>
    <submittedName>
        <fullName evidence="1">Uncharacterized protein</fullName>
    </submittedName>
</protein>